<dbReference type="AlphaFoldDB" id="A0A2N6PGJ9"/>
<evidence type="ECO:0000256" key="1">
    <source>
        <dbReference type="SAM" id="Phobius"/>
    </source>
</evidence>
<keyword evidence="1" id="KW-1133">Transmembrane helix</keyword>
<dbReference type="Proteomes" id="UP000235703">
    <property type="component" value="Unassembled WGS sequence"/>
</dbReference>
<evidence type="ECO:0000313" key="2">
    <source>
        <dbReference type="EMBL" id="PMB97817.1"/>
    </source>
</evidence>
<keyword evidence="3" id="KW-1185">Reference proteome</keyword>
<feature type="transmembrane region" description="Helical" evidence="1">
    <location>
        <begin position="12"/>
        <end position="29"/>
    </location>
</feature>
<sequence length="72" mass="8047">MPERARLGYSRVVGVFAAIFTVIGFLILMDGEASFALFSVFFCAMLLWVSAAIVRVVEKIYELLHDQAYGLL</sequence>
<evidence type="ECO:0000313" key="3">
    <source>
        <dbReference type="Proteomes" id="UP000235703"/>
    </source>
</evidence>
<keyword evidence="1" id="KW-0812">Transmembrane</keyword>
<name>A0A2N6PGJ9_9MICO</name>
<reference evidence="2 3" key="1">
    <citation type="submission" date="2017-09" db="EMBL/GenBank/DDBJ databases">
        <title>Bacterial strain isolated from the female urinary microbiota.</title>
        <authorList>
            <person name="Thomas-White K."/>
            <person name="Kumar N."/>
            <person name="Forster S."/>
            <person name="Putonti C."/>
            <person name="Lawley T."/>
            <person name="Wolfe A.J."/>
        </authorList>
    </citation>
    <scope>NUCLEOTIDE SEQUENCE [LARGE SCALE GENOMIC DNA]</scope>
    <source>
        <strain evidence="2 3">UMB0680</strain>
    </source>
</reference>
<proteinExistence type="predicted"/>
<keyword evidence="1" id="KW-0472">Membrane</keyword>
<feature type="transmembrane region" description="Helical" evidence="1">
    <location>
        <begin position="35"/>
        <end position="57"/>
    </location>
</feature>
<protein>
    <submittedName>
        <fullName evidence="2">Uncharacterized protein</fullName>
    </submittedName>
</protein>
<gene>
    <name evidence="2" type="ORF">CJ198_08250</name>
</gene>
<comment type="caution">
    <text evidence="2">The sequence shown here is derived from an EMBL/GenBank/DDBJ whole genome shotgun (WGS) entry which is preliminary data.</text>
</comment>
<organism evidence="2 3">
    <name type="scientific">Brevibacterium luteolum</name>
    <dbReference type="NCBI Taxonomy" id="199591"/>
    <lineage>
        <taxon>Bacteria</taxon>
        <taxon>Bacillati</taxon>
        <taxon>Actinomycetota</taxon>
        <taxon>Actinomycetes</taxon>
        <taxon>Micrococcales</taxon>
        <taxon>Brevibacteriaceae</taxon>
        <taxon>Brevibacterium</taxon>
    </lineage>
</organism>
<accession>A0A2N6PGJ9</accession>
<dbReference type="EMBL" id="PNFZ01000004">
    <property type="protein sequence ID" value="PMB97817.1"/>
    <property type="molecule type" value="Genomic_DNA"/>
</dbReference>